<dbReference type="InterPro" id="IPR006558">
    <property type="entry name" value="LamG-like"/>
</dbReference>
<dbReference type="Proteomes" id="UP000243250">
    <property type="component" value="Unassembled WGS sequence"/>
</dbReference>
<evidence type="ECO:0000256" key="2">
    <source>
        <dbReference type="ARBA" id="ARBA00023157"/>
    </source>
</evidence>
<accession>A0A1I6I551</accession>
<dbReference type="EMBL" id="FOYS01000004">
    <property type="protein sequence ID" value="SFR61831.1"/>
    <property type="molecule type" value="Genomic_DNA"/>
</dbReference>
<organism evidence="6 7">
    <name type="scientific">Halogeometricum limi</name>
    <dbReference type="NCBI Taxonomy" id="555875"/>
    <lineage>
        <taxon>Archaea</taxon>
        <taxon>Methanobacteriati</taxon>
        <taxon>Methanobacteriota</taxon>
        <taxon>Stenosarchaea group</taxon>
        <taxon>Halobacteria</taxon>
        <taxon>Halobacteriales</taxon>
        <taxon>Haloferacaceae</taxon>
        <taxon>Halogeometricum</taxon>
    </lineage>
</organism>
<feature type="compositionally biased region" description="Polar residues" evidence="3">
    <location>
        <begin position="275"/>
        <end position="284"/>
    </location>
</feature>
<dbReference type="OrthoDB" id="121941at2157"/>
<keyword evidence="4" id="KW-0472">Membrane</keyword>
<feature type="transmembrane region" description="Helical" evidence="4">
    <location>
        <begin position="12"/>
        <end position="30"/>
    </location>
</feature>
<dbReference type="AlphaFoldDB" id="A0A1I6I551"/>
<name>A0A1I6I551_9EURY</name>
<keyword evidence="4" id="KW-1133">Transmembrane helix</keyword>
<gene>
    <name evidence="6" type="ORF">SAMN04488124_2838</name>
</gene>
<dbReference type="STRING" id="555875.SAMN04488124_2838"/>
<dbReference type="Gene3D" id="2.60.120.260">
    <property type="entry name" value="Galactose-binding domain-like"/>
    <property type="match status" value="1"/>
</dbReference>
<protein>
    <submittedName>
        <fullName evidence="6">Concanavalin A-like lectin/glucanases superfamily protein</fullName>
    </submittedName>
</protein>
<reference evidence="7" key="1">
    <citation type="submission" date="2016-10" db="EMBL/GenBank/DDBJ databases">
        <authorList>
            <person name="Varghese N."/>
            <person name="Submissions S."/>
        </authorList>
    </citation>
    <scope>NUCLEOTIDE SEQUENCE [LARGE SCALE GENOMIC DNA]</scope>
    <source>
        <strain evidence="7">CGMCC 1.8711</strain>
    </source>
</reference>
<evidence type="ECO:0000256" key="4">
    <source>
        <dbReference type="SAM" id="Phobius"/>
    </source>
</evidence>
<dbReference type="InterPro" id="IPR013320">
    <property type="entry name" value="ConA-like_dom_sf"/>
</dbReference>
<feature type="domain" description="LamG-like jellyroll fold" evidence="5">
    <location>
        <begin position="663"/>
        <end position="802"/>
    </location>
</feature>
<dbReference type="SUPFAM" id="SSF49899">
    <property type="entry name" value="Concanavalin A-like lectins/glucanases"/>
    <property type="match status" value="1"/>
</dbReference>
<dbReference type="SUPFAM" id="SSF49373">
    <property type="entry name" value="Invasin/intimin cell-adhesion fragments"/>
    <property type="match status" value="1"/>
</dbReference>
<dbReference type="Gene3D" id="2.60.40.10">
    <property type="entry name" value="Immunoglobulins"/>
    <property type="match status" value="1"/>
</dbReference>
<keyword evidence="6" id="KW-0430">Lectin</keyword>
<dbReference type="Gene3D" id="2.60.120.200">
    <property type="match status" value="1"/>
</dbReference>
<evidence type="ECO:0000256" key="1">
    <source>
        <dbReference type="ARBA" id="ARBA00022729"/>
    </source>
</evidence>
<keyword evidence="1" id="KW-0732">Signal</keyword>
<dbReference type="InterPro" id="IPR008964">
    <property type="entry name" value="Invasin/intimin_cell_adhesion"/>
</dbReference>
<keyword evidence="7" id="KW-1185">Reference proteome</keyword>
<dbReference type="RefSeq" id="WP_089882088.1">
    <property type="nucleotide sequence ID" value="NZ_FOYS01000004.1"/>
</dbReference>
<dbReference type="GO" id="GO:0030246">
    <property type="term" value="F:carbohydrate binding"/>
    <property type="evidence" value="ECO:0007669"/>
    <property type="project" value="UniProtKB-KW"/>
</dbReference>
<feature type="region of interest" description="Disordered" evidence="3">
    <location>
        <begin position="241"/>
        <end position="301"/>
    </location>
</feature>
<proteinExistence type="predicted"/>
<keyword evidence="2" id="KW-1015">Disulfide bond</keyword>
<evidence type="ECO:0000313" key="6">
    <source>
        <dbReference type="EMBL" id="SFR61831.1"/>
    </source>
</evidence>
<sequence length="910" mass="96852">MGFGGEDRAVTVQIGAVLIFGFLIISMSVYQATVVPEDNKAVEFEHNDEVQTDLQELRNAVVRAGSTGERYPVSVRLGTRYPQRTMFVNPPPASGSLSTETLGAVYVNNSKAADPEVRDYWEGSQSFDTNAFVYEPRYSRYDEAPTTRYEHTVLYNSFDNGANLSLTDQAMVDGRRISLVTLAGDYEQSSSGTVSVDPNAVSASETTVTIRDDGGPVTLRIPTTLSESAWNEVLEDELSSVSTTTHHSADFEGGTLASESWTHDPGDADAAAGVNENTSNSGNHSAYHRSGAGSIVSPDLDTSAGSQVVVDYWVRKGDDAFSENPDVGTNEDLFVEYRNDAGNWVQIDKVDADEPDGTIVDESKVVSASDATHPNFAVRFRQEGASSTDGDYWHVDDVTVKTQSGSGEGYVTGVDYDATGDPNVVTLTLQQGIDYQLSVANVGLGSDAAVTEEPPAYVVPVRGDGAGVSANDERKVTVEVRDRFNNPVSGALVNTSGVPDTRLAPSSAKTGSDGRVTFTYTAPDPVVQETFNLTIDDNSSAAERATFTMNPTNDPGTSTLTWETAADWDAGSGTNVVHETRPNTGWSDETLRVGYTATDSDLVSYWSLDESSGATKDVAGTHDGTTKNGVLQGQTGVFGTAASEFDGASSRVDIDDNMDVSGSEMTISLWVNADTWEGTANDMRFVSKTTSSSNSDHYWMFSEAQDQQLRFRLKTGGSTTKLVAPSGTSLTSGTWIHAVATYDGSQMRIYKNGNEVASTSKSGNIDTSTSVPVALGSNPQDFGTLDGRLDEVRIYDRALSQSEIDDLYDARNGGSYTSDWKEGSLDASNVELKDVTATLPSGTGIDVYVEMDTDGDGSVDDTSSAVALDGSGGPYSVSGLSGDAQAYRLRVEFTNTETSSATFGGATIEG</sequence>
<dbReference type="Pfam" id="PF13385">
    <property type="entry name" value="Laminin_G_3"/>
    <property type="match status" value="1"/>
</dbReference>
<dbReference type="SMART" id="SM00560">
    <property type="entry name" value="LamGL"/>
    <property type="match status" value="1"/>
</dbReference>
<evidence type="ECO:0000256" key="3">
    <source>
        <dbReference type="SAM" id="MobiDB-lite"/>
    </source>
</evidence>
<dbReference type="InterPro" id="IPR013783">
    <property type="entry name" value="Ig-like_fold"/>
</dbReference>
<keyword evidence="4" id="KW-0812">Transmembrane</keyword>
<evidence type="ECO:0000313" key="7">
    <source>
        <dbReference type="Proteomes" id="UP000243250"/>
    </source>
</evidence>
<evidence type="ECO:0000259" key="5">
    <source>
        <dbReference type="SMART" id="SM00560"/>
    </source>
</evidence>